<accession>X0T3T3</accession>
<evidence type="ECO:0000313" key="1">
    <source>
        <dbReference type="EMBL" id="GAF70715.1"/>
    </source>
</evidence>
<proteinExistence type="predicted"/>
<organism evidence="1">
    <name type="scientific">marine sediment metagenome</name>
    <dbReference type="NCBI Taxonomy" id="412755"/>
    <lineage>
        <taxon>unclassified sequences</taxon>
        <taxon>metagenomes</taxon>
        <taxon>ecological metagenomes</taxon>
    </lineage>
</organism>
<protein>
    <submittedName>
        <fullName evidence="1">Uncharacterized protein</fullName>
    </submittedName>
</protein>
<gene>
    <name evidence="1" type="ORF">S01H1_02717</name>
</gene>
<reference evidence="1" key="1">
    <citation type="journal article" date="2014" name="Front. Microbiol.">
        <title>High frequency of phylogenetically diverse reductive dehalogenase-homologous genes in deep subseafloor sedimentary metagenomes.</title>
        <authorList>
            <person name="Kawai M."/>
            <person name="Futagami T."/>
            <person name="Toyoda A."/>
            <person name="Takaki Y."/>
            <person name="Nishi S."/>
            <person name="Hori S."/>
            <person name="Arai W."/>
            <person name="Tsubouchi T."/>
            <person name="Morono Y."/>
            <person name="Uchiyama I."/>
            <person name="Ito T."/>
            <person name="Fujiyama A."/>
            <person name="Inagaki F."/>
            <person name="Takami H."/>
        </authorList>
    </citation>
    <scope>NUCLEOTIDE SEQUENCE</scope>
    <source>
        <strain evidence="1">Expedition CK06-06</strain>
    </source>
</reference>
<dbReference type="AlphaFoldDB" id="X0T3T3"/>
<name>X0T3T3_9ZZZZ</name>
<dbReference type="EMBL" id="BARS01001356">
    <property type="protein sequence ID" value="GAF70715.1"/>
    <property type="molecule type" value="Genomic_DNA"/>
</dbReference>
<sequence>MSRRAGSDTLAVMARPLRIEFEGALYHVMSYGHDRQRIIQRVARVLSDTG</sequence>
<comment type="caution">
    <text evidence="1">The sequence shown here is derived from an EMBL/GenBank/DDBJ whole genome shotgun (WGS) entry which is preliminary data.</text>
</comment>